<dbReference type="HOGENOM" id="CLU_3257181_0_0_6"/>
<dbReference type="EMBL" id="CP001085">
    <property type="protein sequence ID" value="ADD79867.1"/>
    <property type="molecule type" value="Genomic_DNA"/>
</dbReference>
<name>D4G7Z3_RIEPU</name>
<dbReference type="AlphaFoldDB" id="D4G7Z3"/>
<gene>
    <name evidence="1" type="ordered locus">RIEPE_0185</name>
</gene>
<evidence type="ECO:0000313" key="2">
    <source>
        <dbReference type="Proteomes" id="UP000001700"/>
    </source>
</evidence>
<organism evidence="1 2">
    <name type="scientific">Riesia pediculicola (strain USDA)</name>
    <dbReference type="NCBI Taxonomy" id="515618"/>
    <lineage>
        <taxon>Bacteria</taxon>
        <taxon>Pseudomonadati</taxon>
        <taxon>Pseudomonadota</taxon>
        <taxon>Gammaproteobacteria</taxon>
        <taxon>Enterobacterales</taxon>
        <taxon>Enterobacteriaceae</taxon>
        <taxon>Candidatus Riesia</taxon>
    </lineage>
</organism>
<reference evidence="1" key="1">
    <citation type="submission" date="2008-05" db="EMBL/GenBank/DDBJ databases">
        <title>Genome sequence of Riesia pediculicola USDA.</title>
        <authorList>
            <person name="Kirkness E.F."/>
        </authorList>
    </citation>
    <scope>NUCLEOTIDE SEQUENCE [LARGE SCALE GENOMIC DNA]</scope>
    <source>
        <strain evidence="1">USDA</strain>
    </source>
</reference>
<accession>D4G7Z3</accession>
<protein>
    <submittedName>
        <fullName evidence="1">Uncharacterized protein</fullName>
    </submittedName>
</protein>
<dbReference type="KEGG" id="rip:RIEPE_0185"/>
<dbReference type="Proteomes" id="UP000001700">
    <property type="component" value="Chromosome"/>
</dbReference>
<keyword evidence="2" id="KW-1185">Reference proteome</keyword>
<evidence type="ECO:0000313" key="1">
    <source>
        <dbReference type="EMBL" id="ADD79867.1"/>
    </source>
</evidence>
<proteinExistence type="predicted"/>
<sequence>MIEYFLEIKSRIFLFSKIKSLLFRSNSYYRNKTNSFLIPYAR</sequence>